<dbReference type="KEGG" id="mcha:111007563"/>
<dbReference type="SUPFAM" id="SSF101148">
    <property type="entry name" value="Plant invertase/pectin methylesterase inhibitor"/>
    <property type="match status" value="1"/>
</dbReference>
<evidence type="ECO:0000256" key="1">
    <source>
        <dbReference type="ARBA" id="ARBA00022729"/>
    </source>
</evidence>
<dbReference type="InterPro" id="IPR035513">
    <property type="entry name" value="Invertase/methylesterase_inhib"/>
</dbReference>
<evidence type="ECO:0000313" key="6">
    <source>
        <dbReference type="Proteomes" id="UP000504603"/>
    </source>
</evidence>
<dbReference type="OrthoDB" id="1899334at2759"/>
<dbReference type="SMART" id="SM00856">
    <property type="entry name" value="PMEI"/>
    <property type="match status" value="1"/>
</dbReference>
<dbReference type="GeneID" id="111007563"/>
<reference evidence="7" key="1">
    <citation type="submission" date="2025-08" db="UniProtKB">
        <authorList>
            <consortium name="RefSeq"/>
        </authorList>
    </citation>
    <scope>IDENTIFICATION</scope>
    <source>
        <strain evidence="7">OHB3-1</strain>
    </source>
</reference>
<evidence type="ECO:0000313" key="7">
    <source>
        <dbReference type="RefSeq" id="XP_022135660.1"/>
    </source>
</evidence>
<dbReference type="InterPro" id="IPR006501">
    <property type="entry name" value="Pectinesterase_inhib_dom"/>
</dbReference>
<gene>
    <name evidence="7" type="primary">LOC111007563</name>
</gene>
<protein>
    <submittedName>
        <fullName evidence="7">Invertase inhibitor</fullName>
    </submittedName>
</protein>
<dbReference type="NCBIfam" id="TIGR01614">
    <property type="entry name" value="PME_inhib"/>
    <property type="match status" value="1"/>
</dbReference>
<evidence type="ECO:0000259" key="5">
    <source>
        <dbReference type="SMART" id="SM00856"/>
    </source>
</evidence>
<keyword evidence="6" id="KW-1185">Reference proteome</keyword>
<sequence>MNPISILVPILVLSLCQFQILADQLQQQQPAASGGGGNELITKTCTSTPYKDFCISILQSSPKSNGADLYGLAEILMETAAQNVSSIYESINHLQNDSSPDAFMEQCLADCLESFQDAIDQIEDSVTALEFKAYNDIKTWVSAAMSDAATCDQGFKDRQGYQSPVAQMTAVFDQICSIILAVTHLLAGK</sequence>
<name>A0A6J1C1M8_MOMCH</name>
<dbReference type="Gene3D" id="1.20.140.40">
    <property type="entry name" value="Invertase/pectin methylesterase inhibitor family protein"/>
    <property type="match status" value="1"/>
</dbReference>
<dbReference type="PANTHER" id="PTHR35357">
    <property type="entry name" value="OS02G0537100 PROTEIN"/>
    <property type="match status" value="1"/>
</dbReference>
<organism evidence="6 7">
    <name type="scientific">Momordica charantia</name>
    <name type="common">Bitter gourd</name>
    <name type="synonym">Balsam pear</name>
    <dbReference type="NCBI Taxonomy" id="3673"/>
    <lineage>
        <taxon>Eukaryota</taxon>
        <taxon>Viridiplantae</taxon>
        <taxon>Streptophyta</taxon>
        <taxon>Embryophyta</taxon>
        <taxon>Tracheophyta</taxon>
        <taxon>Spermatophyta</taxon>
        <taxon>Magnoliopsida</taxon>
        <taxon>eudicotyledons</taxon>
        <taxon>Gunneridae</taxon>
        <taxon>Pentapetalae</taxon>
        <taxon>rosids</taxon>
        <taxon>fabids</taxon>
        <taxon>Cucurbitales</taxon>
        <taxon>Cucurbitaceae</taxon>
        <taxon>Momordiceae</taxon>
        <taxon>Momordica</taxon>
    </lineage>
</organism>
<dbReference type="AlphaFoldDB" id="A0A6J1C1M8"/>
<dbReference type="PANTHER" id="PTHR35357:SF8">
    <property type="entry name" value="OS01G0111000 PROTEIN"/>
    <property type="match status" value="1"/>
</dbReference>
<feature type="signal peptide" evidence="4">
    <location>
        <begin position="1"/>
        <end position="22"/>
    </location>
</feature>
<dbReference type="Proteomes" id="UP000504603">
    <property type="component" value="Unplaced"/>
</dbReference>
<evidence type="ECO:0000256" key="2">
    <source>
        <dbReference type="ARBA" id="ARBA00023157"/>
    </source>
</evidence>
<dbReference type="CDD" id="cd15801">
    <property type="entry name" value="PMEI-like_1"/>
    <property type="match status" value="1"/>
</dbReference>
<accession>A0A6J1C1M8</accession>
<proteinExistence type="inferred from homology"/>
<keyword evidence="2" id="KW-1015">Disulfide bond</keyword>
<evidence type="ECO:0000256" key="3">
    <source>
        <dbReference type="ARBA" id="ARBA00038471"/>
    </source>
</evidence>
<dbReference type="FunFam" id="1.20.140.40:FF:000002">
    <property type="entry name" value="Putative invertase inhibitor"/>
    <property type="match status" value="1"/>
</dbReference>
<evidence type="ECO:0000256" key="4">
    <source>
        <dbReference type="SAM" id="SignalP"/>
    </source>
</evidence>
<dbReference type="GO" id="GO:0005576">
    <property type="term" value="C:extracellular region"/>
    <property type="evidence" value="ECO:0007669"/>
    <property type="project" value="UniProtKB-ARBA"/>
</dbReference>
<feature type="chain" id="PRO_5026976195" evidence="4">
    <location>
        <begin position="23"/>
        <end position="189"/>
    </location>
</feature>
<comment type="similarity">
    <text evidence="3">Belongs to the PMEI family.</text>
</comment>
<keyword evidence="1 4" id="KW-0732">Signal</keyword>
<dbReference type="GO" id="GO:0004857">
    <property type="term" value="F:enzyme inhibitor activity"/>
    <property type="evidence" value="ECO:0007669"/>
    <property type="project" value="InterPro"/>
</dbReference>
<dbReference type="Pfam" id="PF04043">
    <property type="entry name" value="PMEI"/>
    <property type="match status" value="1"/>
</dbReference>
<feature type="domain" description="Pectinesterase inhibitor" evidence="5">
    <location>
        <begin position="36"/>
        <end position="182"/>
    </location>
</feature>
<dbReference type="RefSeq" id="XP_022135660.1">
    <property type="nucleotide sequence ID" value="XM_022279968.1"/>
</dbReference>